<dbReference type="Gene3D" id="2.60.40.10">
    <property type="entry name" value="Immunoglobulins"/>
    <property type="match status" value="1"/>
</dbReference>
<proteinExistence type="predicted"/>
<dbReference type="EMBL" id="SRLO01000009">
    <property type="protein sequence ID" value="TNN87714.1"/>
    <property type="molecule type" value="Genomic_DNA"/>
</dbReference>
<dbReference type="InterPro" id="IPR013783">
    <property type="entry name" value="Ig-like_fold"/>
</dbReference>
<accession>A0A4Z2JD11</accession>
<reference evidence="1 2" key="1">
    <citation type="submission" date="2019-03" db="EMBL/GenBank/DDBJ databases">
        <title>First draft genome of Liparis tanakae, snailfish: a comprehensive survey of snailfish specific genes.</title>
        <authorList>
            <person name="Kim W."/>
            <person name="Song I."/>
            <person name="Jeong J.-H."/>
            <person name="Kim D."/>
            <person name="Kim S."/>
            <person name="Ryu S."/>
            <person name="Song J.Y."/>
            <person name="Lee S.K."/>
        </authorList>
    </citation>
    <scope>NUCLEOTIDE SEQUENCE [LARGE SCALE GENOMIC DNA]</scope>
    <source>
        <tissue evidence="1">Muscle</tissue>
    </source>
</reference>
<comment type="caution">
    <text evidence="1">The sequence shown here is derived from an EMBL/GenBank/DDBJ whole genome shotgun (WGS) entry which is preliminary data.</text>
</comment>
<sequence>MEKRAKKQGKCQKEYRAFDWWKLNESFILPRPGSRYSLMGGNLRISHLNKEEDVGIYQCLASNSFGTIVSREASLHIASDPEMILGRESTEVSISPQLGAPLSPSSIAS</sequence>
<keyword evidence="2" id="KW-1185">Reference proteome</keyword>
<dbReference type="SUPFAM" id="SSF48726">
    <property type="entry name" value="Immunoglobulin"/>
    <property type="match status" value="1"/>
</dbReference>
<protein>
    <submittedName>
        <fullName evidence="1">Contactin-2</fullName>
    </submittedName>
</protein>
<dbReference type="OrthoDB" id="8923370at2759"/>
<evidence type="ECO:0000313" key="1">
    <source>
        <dbReference type="EMBL" id="TNN87714.1"/>
    </source>
</evidence>
<dbReference type="AlphaFoldDB" id="A0A4Z2JD11"/>
<evidence type="ECO:0000313" key="2">
    <source>
        <dbReference type="Proteomes" id="UP000314294"/>
    </source>
</evidence>
<dbReference type="InterPro" id="IPR036179">
    <property type="entry name" value="Ig-like_dom_sf"/>
</dbReference>
<gene>
    <name evidence="1" type="primary">CNTN2_2</name>
    <name evidence="1" type="ORF">EYF80_002061</name>
</gene>
<dbReference type="Proteomes" id="UP000314294">
    <property type="component" value="Unassembled WGS sequence"/>
</dbReference>
<name>A0A4Z2JD11_9TELE</name>
<organism evidence="1 2">
    <name type="scientific">Liparis tanakae</name>
    <name type="common">Tanaka's snailfish</name>
    <dbReference type="NCBI Taxonomy" id="230148"/>
    <lineage>
        <taxon>Eukaryota</taxon>
        <taxon>Metazoa</taxon>
        <taxon>Chordata</taxon>
        <taxon>Craniata</taxon>
        <taxon>Vertebrata</taxon>
        <taxon>Euteleostomi</taxon>
        <taxon>Actinopterygii</taxon>
        <taxon>Neopterygii</taxon>
        <taxon>Teleostei</taxon>
        <taxon>Neoteleostei</taxon>
        <taxon>Acanthomorphata</taxon>
        <taxon>Eupercaria</taxon>
        <taxon>Perciformes</taxon>
        <taxon>Cottioidei</taxon>
        <taxon>Cottales</taxon>
        <taxon>Liparidae</taxon>
        <taxon>Liparis</taxon>
    </lineage>
</organism>